<keyword evidence="2" id="KW-1185">Reference proteome</keyword>
<dbReference type="Proteomes" id="UP000584901">
    <property type="component" value="Segment"/>
</dbReference>
<dbReference type="KEGG" id="vg:54998829"/>
<sequence length="64" mass="7388">MTHSRTQLIDALLSEHVQLAHDDASLLHPDDYLDHLHSLTLEQLIAETDTDDEFTLDDFMYAYS</sequence>
<evidence type="ECO:0000313" key="2">
    <source>
        <dbReference type="Proteomes" id="UP000584901"/>
    </source>
</evidence>
<dbReference type="EMBL" id="GU943054">
    <property type="protein sequence ID" value="ADD94983.1"/>
    <property type="molecule type" value="Genomic_DNA"/>
</dbReference>
<dbReference type="RefSeq" id="YP_009807909.1">
    <property type="nucleotide sequence ID" value="NC_048031.1"/>
</dbReference>
<reference evidence="1 2" key="1">
    <citation type="journal article" date="2010" name="ISME J.">
        <title>Metagenome of the Mediterranean deep chlorophyll maximum studied by direct and fosmid library 454 pyrosequencing.</title>
        <authorList>
            <person name="Ghai R."/>
            <person name="Martin-Cuadrado A.B."/>
            <person name="Molto A.G."/>
            <person name="Heredia I.G."/>
            <person name="Cabrera R."/>
            <person name="Martin J."/>
            <person name="Verdu M."/>
            <person name="Deschamps P."/>
            <person name="Moreira D."/>
            <person name="Lopez-Garcia P."/>
            <person name="Mira A."/>
            <person name="Rodriguez-Valera F."/>
        </authorList>
    </citation>
    <scope>NUCLEOTIDE SEQUENCE [LARGE SCALE GENOMIC DNA]</scope>
</reference>
<accession>D6PGY2</accession>
<evidence type="ECO:0000313" key="1">
    <source>
        <dbReference type="EMBL" id="ADD94983.1"/>
    </source>
</evidence>
<protein>
    <submittedName>
        <fullName evidence="1">Uncharacterized protein</fullName>
    </submittedName>
</protein>
<organism evidence="1 2">
    <name type="scientific">uncultured phage MedDCM-OCT-S04-C24</name>
    <dbReference type="NCBI Taxonomy" id="743543"/>
    <lineage>
        <taxon>Viruses</taxon>
        <taxon>Duplodnaviria</taxon>
        <taxon>Heunggongvirae</taxon>
        <taxon>Uroviricota</taxon>
        <taxon>Caudoviricetes</taxon>
        <taxon>Autographivirales</taxon>
        <taxon>Pekhitvirus</taxon>
        <taxon>Pekhitvirus S04C24</taxon>
    </lineage>
</organism>
<name>D6PGY2_9CAUD</name>
<proteinExistence type="predicted"/>
<dbReference type="GeneID" id="54998829"/>